<dbReference type="Pfam" id="PF01022">
    <property type="entry name" value="HTH_5"/>
    <property type="match status" value="1"/>
</dbReference>
<dbReference type="InterPro" id="IPR011991">
    <property type="entry name" value="ArsR-like_HTH"/>
</dbReference>
<reference evidence="5" key="1">
    <citation type="journal article" date="2015" name="Nature">
        <title>Complex archaea that bridge the gap between prokaryotes and eukaryotes.</title>
        <authorList>
            <person name="Spang A."/>
            <person name="Saw J.H."/>
            <person name="Jorgensen S.L."/>
            <person name="Zaremba-Niedzwiedzka K."/>
            <person name="Martijn J."/>
            <person name="Lind A.E."/>
            <person name="van Eijk R."/>
            <person name="Schleper C."/>
            <person name="Guy L."/>
            <person name="Ettema T.J."/>
        </authorList>
    </citation>
    <scope>NUCLEOTIDE SEQUENCE</scope>
</reference>
<keyword evidence="3" id="KW-0804">Transcription</keyword>
<organism evidence="5">
    <name type="scientific">marine sediment metagenome</name>
    <dbReference type="NCBI Taxonomy" id="412755"/>
    <lineage>
        <taxon>unclassified sequences</taxon>
        <taxon>metagenomes</taxon>
        <taxon>ecological metagenomes</taxon>
    </lineage>
</organism>
<comment type="caution">
    <text evidence="5">The sequence shown here is derived from an EMBL/GenBank/DDBJ whole genome shotgun (WGS) entry which is preliminary data.</text>
</comment>
<dbReference type="CDD" id="cd00090">
    <property type="entry name" value="HTH_ARSR"/>
    <property type="match status" value="1"/>
</dbReference>
<feature type="domain" description="HTH arsR-type" evidence="4">
    <location>
        <begin position="4"/>
        <end position="101"/>
    </location>
</feature>
<evidence type="ECO:0000256" key="1">
    <source>
        <dbReference type="ARBA" id="ARBA00023015"/>
    </source>
</evidence>
<dbReference type="SUPFAM" id="SSF46785">
    <property type="entry name" value="Winged helix' DNA-binding domain"/>
    <property type="match status" value="1"/>
</dbReference>
<dbReference type="PRINTS" id="PR00778">
    <property type="entry name" value="HTHARSR"/>
</dbReference>
<protein>
    <recommendedName>
        <fullName evidence="4">HTH arsR-type domain-containing protein</fullName>
    </recommendedName>
</protein>
<dbReference type="SMART" id="SM00418">
    <property type="entry name" value="HTH_ARSR"/>
    <property type="match status" value="1"/>
</dbReference>
<dbReference type="GO" id="GO:0003677">
    <property type="term" value="F:DNA binding"/>
    <property type="evidence" value="ECO:0007669"/>
    <property type="project" value="UniProtKB-KW"/>
</dbReference>
<keyword evidence="1" id="KW-0805">Transcription regulation</keyword>
<name>A0A0F8XH51_9ZZZZ</name>
<dbReference type="InterPro" id="IPR036388">
    <property type="entry name" value="WH-like_DNA-bd_sf"/>
</dbReference>
<dbReference type="NCBIfam" id="NF033788">
    <property type="entry name" value="HTH_metalloreg"/>
    <property type="match status" value="1"/>
</dbReference>
<evidence type="ECO:0000259" key="4">
    <source>
        <dbReference type="PROSITE" id="PS50987"/>
    </source>
</evidence>
<evidence type="ECO:0000256" key="3">
    <source>
        <dbReference type="ARBA" id="ARBA00023163"/>
    </source>
</evidence>
<keyword evidence="2" id="KW-0238">DNA-binding</keyword>
<dbReference type="PROSITE" id="PS50987">
    <property type="entry name" value="HTH_ARSR_2"/>
    <property type="match status" value="1"/>
</dbReference>
<gene>
    <name evidence="5" type="ORF">LCGC14_2943840</name>
</gene>
<sequence length="108" mass="12373">MKHQNETIFELQAELCKTLANPKRLEILSALKDGEKRVTDLVAIIGISKANVSQHLAFMRHKGIVMTRKEGVYIFYSLTSQKIIKACSIMREVLTEQMERNGKILRAR</sequence>
<dbReference type="PANTHER" id="PTHR43132:SF2">
    <property type="entry name" value="ARSENICAL RESISTANCE OPERON REPRESSOR ARSR-RELATED"/>
    <property type="match status" value="1"/>
</dbReference>
<dbReference type="InterPro" id="IPR001845">
    <property type="entry name" value="HTH_ArsR_DNA-bd_dom"/>
</dbReference>
<dbReference type="GO" id="GO:0003700">
    <property type="term" value="F:DNA-binding transcription factor activity"/>
    <property type="evidence" value="ECO:0007669"/>
    <property type="project" value="InterPro"/>
</dbReference>
<dbReference type="EMBL" id="LAZR01059126">
    <property type="protein sequence ID" value="KKK68457.1"/>
    <property type="molecule type" value="Genomic_DNA"/>
</dbReference>
<dbReference type="InterPro" id="IPR036390">
    <property type="entry name" value="WH_DNA-bd_sf"/>
</dbReference>
<accession>A0A0F8XH51</accession>
<evidence type="ECO:0000256" key="2">
    <source>
        <dbReference type="ARBA" id="ARBA00023125"/>
    </source>
</evidence>
<evidence type="ECO:0000313" key="5">
    <source>
        <dbReference type="EMBL" id="KKK68457.1"/>
    </source>
</evidence>
<dbReference type="PANTHER" id="PTHR43132">
    <property type="entry name" value="ARSENICAL RESISTANCE OPERON REPRESSOR ARSR-RELATED"/>
    <property type="match status" value="1"/>
</dbReference>
<dbReference type="AlphaFoldDB" id="A0A0F8XH51"/>
<dbReference type="InterPro" id="IPR051011">
    <property type="entry name" value="Metal_resp_trans_reg"/>
</dbReference>
<proteinExistence type="predicted"/>
<dbReference type="Gene3D" id="1.10.10.10">
    <property type="entry name" value="Winged helix-like DNA-binding domain superfamily/Winged helix DNA-binding domain"/>
    <property type="match status" value="1"/>
</dbReference>